<dbReference type="AlphaFoldDB" id="A0A0B6X0X2"/>
<reference evidence="3 4" key="1">
    <citation type="submission" date="2013-12" db="EMBL/GenBank/DDBJ databases">
        <authorList>
            <person name="Stott M."/>
        </authorList>
    </citation>
    <scope>NUCLEOTIDE SEQUENCE [LARGE SCALE GENOMIC DNA]</scope>
    <source>
        <strain evidence="3 4">K22</strain>
    </source>
</reference>
<protein>
    <submittedName>
        <fullName evidence="3">Glucose/sorbosone dehydrogenase</fullName>
    </submittedName>
</protein>
<keyword evidence="4" id="KW-1185">Reference proteome</keyword>
<dbReference type="OrthoDB" id="9770043at2"/>
<dbReference type="Gene3D" id="2.120.10.30">
    <property type="entry name" value="TolB, C-terminal domain"/>
    <property type="match status" value="1"/>
</dbReference>
<evidence type="ECO:0000313" key="3">
    <source>
        <dbReference type="EMBL" id="CDM66991.1"/>
    </source>
</evidence>
<proteinExistence type="predicted"/>
<organism evidence="3 4">
    <name type="scientific">Pyrinomonas methylaliphatogenes</name>
    <dbReference type="NCBI Taxonomy" id="454194"/>
    <lineage>
        <taxon>Bacteria</taxon>
        <taxon>Pseudomonadati</taxon>
        <taxon>Acidobacteriota</taxon>
        <taxon>Blastocatellia</taxon>
        <taxon>Blastocatellales</taxon>
        <taxon>Pyrinomonadaceae</taxon>
        <taxon>Pyrinomonas</taxon>
    </lineage>
</organism>
<dbReference type="InterPro" id="IPR011042">
    <property type="entry name" value="6-blade_b-propeller_TolB-like"/>
</dbReference>
<gene>
    <name evidence="3" type="ORF">PYK22_03040</name>
</gene>
<sequence precursor="true">MSRFAVFAVRLSLVSIIALQFLSLACGQTSQRNSPDGASTPPLRRYLITPETLPPPFATPDATNPPRIIPQPPGAKLNMPPGFKIDTYAEGFKRPREIALAPNGDVFVADSEAGQIIILRDANGDGKPDQRFVFASGLLLPYGIAFWRDYVYIGTTNAVLRFRYRPGQTRAEGAPEKIADLPGRGYREHWTRNLIFSPDGRELYVTVGSETNVSVELEPMRAAITEFNPDGTGKRIFASGLRNPIGLAFNPVTGKLWAAVQERDRIGDDLVPDYVTEIKEGAFYGWPFAYIGQNEDPRRKGERPDLVQRTVKPDVLIQAHSAVMDIVFYDGKMFPAEYRGDAFVSLHGSWNRSKRTGYKIVRIRFKDGRPVDGSYEDFITGWMLDEDRPEVWGRPVGLLVLPDGSLLIVDDGANKIWRVTYNGPR</sequence>
<dbReference type="PROSITE" id="PS51257">
    <property type="entry name" value="PROKAR_LIPOPROTEIN"/>
    <property type="match status" value="1"/>
</dbReference>
<dbReference type="PANTHER" id="PTHR33546:SF1">
    <property type="entry name" value="LARGE, MULTIFUNCTIONAL SECRETED PROTEIN"/>
    <property type="match status" value="1"/>
</dbReference>
<dbReference type="EMBL" id="CBXV010000008">
    <property type="protein sequence ID" value="CDM66991.1"/>
    <property type="molecule type" value="Genomic_DNA"/>
</dbReference>
<dbReference type="InterPro" id="IPR011041">
    <property type="entry name" value="Quinoprot_gluc/sorb_DH_b-prop"/>
</dbReference>
<evidence type="ECO:0000256" key="1">
    <source>
        <dbReference type="SAM" id="SignalP"/>
    </source>
</evidence>
<dbReference type="STRING" id="454194.PYK22_03040"/>
<dbReference type="SUPFAM" id="SSF50952">
    <property type="entry name" value="Soluble quinoprotein glucose dehydrogenase"/>
    <property type="match status" value="1"/>
</dbReference>
<feature type="chain" id="PRO_5002111021" evidence="1">
    <location>
        <begin position="26"/>
        <end position="425"/>
    </location>
</feature>
<dbReference type="PANTHER" id="PTHR33546">
    <property type="entry name" value="LARGE, MULTIFUNCTIONAL SECRETED PROTEIN-RELATED"/>
    <property type="match status" value="1"/>
</dbReference>
<evidence type="ECO:0000259" key="2">
    <source>
        <dbReference type="Pfam" id="PF22807"/>
    </source>
</evidence>
<feature type="signal peptide" evidence="1">
    <location>
        <begin position="1"/>
        <end position="25"/>
    </location>
</feature>
<dbReference type="Pfam" id="PF22807">
    <property type="entry name" value="TrAA12"/>
    <property type="match status" value="2"/>
</dbReference>
<accession>A0A0B6X0X2</accession>
<evidence type="ECO:0000313" key="4">
    <source>
        <dbReference type="Proteomes" id="UP000031518"/>
    </source>
</evidence>
<reference evidence="3 4" key="2">
    <citation type="submission" date="2015-01" db="EMBL/GenBank/DDBJ databases">
        <title>Complete genome sequence of Pyrinomonas methylaliphatogenes type strain K22T.</title>
        <authorList>
            <person name="Lee K.C.Y."/>
            <person name="Power J.F."/>
            <person name="Dunfield P.F."/>
            <person name="Morgan X.C."/>
            <person name="Huttenhower C."/>
            <person name="Stott M.B."/>
        </authorList>
    </citation>
    <scope>NUCLEOTIDE SEQUENCE [LARGE SCALE GENOMIC DNA]</scope>
    <source>
        <strain evidence="3 4">K22</strain>
    </source>
</reference>
<feature type="domain" description="Pyrroloquinoline quinone-dependent pyranose dehydrogenase beta-propeller" evidence="2">
    <location>
        <begin position="308"/>
        <end position="420"/>
    </location>
</feature>
<dbReference type="InterPro" id="IPR054539">
    <property type="entry name" value="Beta-prop_PDH"/>
</dbReference>
<feature type="domain" description="Pyrroloquinoline quinone-dependent pyranose dehydrogenase beta-propeller" evidence="2">
    <location>
        <begin position="78"/>
        <end position="266"/>
    </location>
</feature>
<dbReference type="Proteomes" id="UP000031518">
    <property type="component" value="Unassembled WGS sequence"/>
</dbReference>
<keyword evidence="1" id="KW-0732">Signal</keyword>
<name>A0A0B6X0X2_9BACT</name>